<dbReference type="Pfam" id="PF00094">
    <property type="entry name" value="VWD"/>
    <property type="match status" value="7"/>
</dbReference>
<dbReference type="FunFam" id="2.10.25.10:FF:000055">
    <property type="entry name" value="alpha-tectorin isoform X1"/>
    <property type="match status" value="3"/>
</dbReference>
<protein>
    <submittedName>
        <fullName evidence="6">IgGFc-binding protein-like isoform X1</fullName>
    </submittedName>
</protein>
<evidence type="ECO:0000313" key="6">
    <source>
        <dbReference type="RefSeq" id="XP_033818985.1"/>
    </source>
</evidence>
<dbReference type="InterPro" id="IPR001846">
    <property type="entry name" value="VWF_type-D"/>
</dbReference>
<dbReference type="GeneID" id="117369098"/>
<dbReference type="Pfam" id="PF08742">
    <property type="entry name" value="C8"/>
    <property type="match status" value="7"/>
</dbReference>
<sequence>MAHGGREITKFQVNVSAMGNHIKLWLCALILLLCGVPILSQLGRRFITGFMQNADILQTGIQLNLTITAYSGPVLVSISFRDMNWDLVLEEDEMISQQIPQEAEMIGSGKFNSFLVTISSNQDVAVLSLNYKPHSAAATVVYPVDKLGTEYVIITPTESSNNYFNEFAIINYYGPNMVNIYPKGAVTFEGKIYTTGNKLTISLEDSQAVQLQSIDNLSGTRIVSQNPVAVLTGHSCSQTYSGCDHVYEQLLPTPSWGKTFIIPPLDFQVGEGILYITASESTHAVYVAGQHSQNQNLEVGQVLQIEVDSFPIYIFASAGIQVIYFYRGGTKAVDKSSAFLMDIPDTAKFCTSYKVHGLPQFMTSAIFIAKTWASRRIIFDRMFLGKIQWKKVPGTEYSWGWYTFNTESRSHVIRHPTTPFGLLITGISEHNGYGSSGACTKSSAFCRLLGCRKKETCQVVDLHPTCIPESHSECWSWGNLHYHTFDGQNYDFQGTCMYTLAKTCGTDETLPAFSIEAKNENRGSTKFSYISLVNAKIYGYTITIIRSEYGFARINNVRWPLPITLNEGKVQIYQSGFQAVVKTDFSLIILFDWNSFLTLKVSSSFFENICGLCGNYNENSEDDLSLPTGNLDPSPSHFGENWKVDDGDVSCIHNCNGQCQSCSPELTRKYGREDFCGLIIQTRNGPFMLCHFVIDPYVFFNNCVYDMCMNDGYKRILCQVLTIYAAACQRRGIKVYDWRKSTGCSKECPVNSHYKACGNACPDTCAKTSPPSRCEMPCIETCECTPGFVQYAKRCIAVEKCGCVFQGHLYPVNTKFWADEKCKEQCFCNPVTRKVECRATACKPSELCGVRNGIQGCYPTSYSICSASGDPHYITFDGMRYDFQGTCLYQFTELCNNNSKDLVYFQITVQNENRGSTAVSFTQAVKITVFDLEISITRYYPGKVMLNGLFINLPYTIGNDKVMLYKSGWDAIVQVNFGLRITFDWWSHITVTLPSTYSGHTCGLCGNFNGIQNDEFLMKDGRRAQSSTAFGQSWKDQNIFKCSEDEPRSCPDMDIIEHHQRQNNSYCGILLDQNGPFRECHGTVQPEGYFKNCVHDFCYFRGRSDIFCKAIATYTWACQEAGVTLYPWRDLLACEPNCHKNSHYELCARGCGMTCSEFSFSAGCSTRCKEGCVCDKNFLLSGQQCVPVSKCGCTYRGFYYKLGHAFYPNESCKLRCVCKAGGAVSCKASVCGPNEICKELNGVFKCHPTSFVQCTAAGDPHYLTFDGTPFDFQGNCTYTLAKACTRNPNLFPFTVNVKNEKWGDGTVSVTRVVFVTVFEINITLTREDRGVLQVNDVFYNLPYNFQNKLRISQNGINVILTTDFGLEVIYDLMYHTTVSIPTSYRGHMCGLCGNYNEDKTDDFQRPDGRLAPNPILFGSSWVVPITNEYCDHGCGGIGDPCQDCEEEQMTLFQSIKYCGIIIASDGPFNDCYSSVDPNFYSSSCIFDLCFGNGSLTILCQNIQSYAEACQSAGIPIQPWRSPSFCPYTCPENSHFELCGPGCPSTCYGLVSSMDCEVPCEEGCYCDNGFILSGDKCVLSEDCGCVYKDIYYKKWETFYPEDTCQQKCKCGENGVVGCQKFTCGHNKECKVFNGVKGCYPTGYGRCIVSGDPHYLSFDGVTFDFQGTCIYTLAEVSGDDTTLKKFSVLVENENYGIVKSAVTRMVIVSVYGYDVTIERGMKWDVKVNKELYLLPLMLENGKILINQEGNNIVLQTDFGLMVLYDAVYFVLVKVPSIYKGQMSGLCGNYNSDKSDEFTTPSGKTTTSVDEFGKAWKVIIDGFECTDGCDDNCSPCDTWTLALFNTTNYCGIITDTNGPFKECQGQVSPIEYLNYCLYDLCTTNEIEDNLCQNLQGYTIACQTAGATVHQWRTDTFCPLNCPVESHYKLCTHSCDYTCASIRVPLHCTNHCFEGCECNDGLVFDGSACVFLEKCGCVYKGQYIKLNATVLLNKCRESCTCGQGGVVFCEAHHCAEPEVCSVKDGIQGCWSPDPCLDAKCRVKESCRTVDGKAHCVPSYTGICRVWVNPHYHTFDGYDYEFQGTCTYTLSRFCGGDHTLIPFSIDLKNDNSQSVSYIKQVKIYVYGYNITLEKNNVGKVGLNGAFVNLPINVEVDKISIYQRGFDCLVEMDFGLVIIYNWATYLEIHLPSRYYNATCGLCGNFNGNPTDEMGTVTSTPASSILEWASSWRVQQRDLFCCDVPETCPFCDESKAELYESEHYCGLINKENNGAFIMCHAILKPDLFFDSCVYNVCIHDGAMKVFCQELSTYASACRNAGVPVYDWRTPAKCPFPCPRMSYYVACGTACPMTCSDRTATERCKLPCVETCQCNDRYVLSDGKCVPIGNCGCDYGGIHYKPGQEFWSDTNCKIHCTCDPRLAIVICRNTRCKDNERCALVNGVRGCYPITYSSCVSSGDPHYMTFDGLRYNFQGTCIYQLVGICSKDSTLTPFTINVQNSNQGNTAVSFIKLVILEVYSLTLTVSGDYPLQIQINGIFVALPFYFQTNKIRAFISGRNVVIKSDFGLTLIFSQKTMVRVTLPNTYENAICGLCGNYNQKSTDDMTMKNGNPAPDAIQFGDSWKVGEIHICDGDCTGYCPKCSEVQEIYTSEQYCGFLIKAEWPFSQCHAIIDPIPFFNNCVFDVCYYEGHYYALCEALSDYVSACQAKGVQIQEWRTSLFCPYMCPENSHYELCGDGCPVTCSGLMSPMGCKITCTEGCYCDNEYILSGDECVLSKDCGCVYKDIYYKKGEMFYPSDLCQQKCKCGENGVVQCQEFSCGPNEECKVLKGVNGCHPVRYDTCTTFGDSHFLSFDGVSFDFQGNCTYILAKVCGGDPRLVMFSIMIEKESFMQVNAALIRTVTISVSGNIIIMEKGKKWKIKINEELYLLPLMIMKKKIWINQEGNNIVLQTKFGLTVLFDTKYYVQIKVPSTYKGQMCGLCGNYNGDKKDELLLPTGQVTKDVVKFGASWKAGINGIACTDGCGVNCPVCDLSAMVSFQAKDKCGMITNVNGPFKACHSQVSPTDYFNYCLFDMCTKGGSDVSLCQNLQVYTAACQAAGAKVQLWRTSKFCPFSCRSNTQYHICSTTCDSTCSSITDFSHCASDCSESCLCDHGTLYDGDNCVPIKSCGCMYKGQYITLGGSIVAPDCSENCTCLHGGRILCEAMNCTYKKSCLVVQGVRGCYSELGSCTVPSREEIKIVQYSVVGPYELISACNSSLQDWFRVVLYLNFYNSSDLLVVETVYIFFTETYFILTHDEEFRSREKQLALLAKVSDTITVRVVEDTVLAVFEIGSEFEGSQLQVVINQTREVTIKVSRALVSSLCGLCSNFEDVLLDENTLLKGRIRFSIKEMFQEWKKKNLSSWALN</sequence>
<reference evidence="6" key="1">
    <citation type="submission" date="2025-08" db="UniProtKB">
        <authorList>
            <consortium name="RefSeq"/>
        </authorList>
    </citation>
    <scope>IDENTIFICATION</scope>
</reference>
<dbReference type="PROSITE" id="PS51233">
    <property type="entry name" value="VWFD"/>
    <property type="match status" value="7"/>
</dbReference>
<keyword evidence="3" id="KW-0325">Glycoprotein</keyword>
<dbReference type="InterPro" id="IPR025615">
    <property type="entry name" value="TILa_dom"/>
</dbReference>
<evidence type="ECO:0000256" key="3">
    <source>
        <dbReference type="ARBA" id="ARBA00023180"/>
    </source>
</evidence>
<evidence type="ECO:0000256" key="1">
    <source>
        <dbReference type="ARBA" id="ARBA00022737"/>
    </source>
</evidence>
<dbReference type="KEGG" id="gsh:117369098"/>
<dbReference type="PANTHER" id="PTHR11339">
    <property type="entry name" value="EXTRACELLULAR MATRIX GLYCOPROTEIN RELATED"/>
    <property type="match status" value="1"/>
</dbReference>
<gene>
    <name evidence="6" type="primary">LOC117369098</name>
</gene>
<keyword evidence="5" id="KW-1185">Reference proteome</keyword>
<dbReference type="SMART" id="SM00832">
    <property type="entry name" value="C8"/>
    <property type="match status" value="7"/>
</dbReference>
<dbReference type="Pfam" id="PF12714">
    <property type="entry name" value="TILa"/>
    <property type="match status" value="6"/>
</dbReference>
<organism evidence="5 6">
    <name type="scientific">Geotrypetes seraphini</name>
    <name type="common">Gaboon caecilian</name>
    <name type="synonym">Caecilia seraphini</name>
    <dbReference type="NCBI Taxonomy" id="260995"/>
    <lineage>
        <taxon>Eukaryota</taxon>
        <taxon>Metazoa</taxon>
        <taxon>Chordata</taxon>
        <taxon>Craniata</taxon>
        <taxon>Vertebrata</taxon>
        <taxon>Euteleostomi</taxon>
        <taxon>Amphibia</taxon>
        <taxon>Gymnophiona</taxon>
        <taxon>Geotrypetes</taxon>
    </lineage>
</organism>
<name>A0A6P8SJ43_GEOSA</name>
<dbReference type="CDD" id="cd19941">
    <property type="entry name" value="TIL"/>
    <property type="match status" value="7"/>
</dbReference>
<evidence type="ECO:0000313" key="5">
    <source>
        <dbReference type="Proteomes" id="UP000515159"/>
    </source>
</evidence>
<accession>A0A6P8SJ43</accession>
<dbReference type="SMART" id="SM00216">
    <property type="entry name" value="VWD"/>
    <property type="match status" value="7"/>
</dbReference>
<dbReference type="GO" id="GO:0005615">
    <property type="term" value="C:extracellular space"/>
    <property type="evidence" value="ECO:0007669"/>
    <property type="project" value="TreeGrafter"/>
</dbReference>
<dbReference type="InterPro" id="IPR002919">
    <property type="entry name" value="TIL_dom"/>
</dbReference>
<dbReference type="Proteomes" id="UP000515159">
    <property type="component" value="Chromosome 11"/>
</dbReference>
<dbReference type="RefSeq" id="XP_033818985.1">
    <property type="nucleotide sequence ID" value="XM_033963094.1"/>
</dbReference>
<feature type="domain" description="VWFD" evidence="4">
    <location>
        <begin position="2832"/>
        <end position="3012"/>
    </location>
</feature>
<proteinExistence type="predicted"/>
<dbReference type="InParanoid" id="A0A6P8SJ43"/>
<dbReference type="InterPro" id="IPR035234">
    <property type="entry name" value="IgGFc-bd_N"/>
</dbReference>
<dbReference type="SMART" id="SM00215">
    <property type="entry name" value="VWC_out"/>
    <property type="match status" value="6"/>
</dbReference>
<feature type="domain" description="VWFD" evidence="4">
    <location>
        <begin position="1252"/>
        <end position="1431"/>
    </location>
</feature>
<dbReference type="InterPro" id="IPR036084">
    <property type="entry name" value="Ser_inhib-like_sf"/>
</dbReference>
<dbReference type="SUPFAM" id="SSF57567">
    <property type="entry name" value="Serine protease inhibitors"/>
    <property type="match status" value="7"/>
</dbReference>
<feature type="domain" description="VWFD" evidence="4">
    <location>
        <begin position="472"/>
        <end position="652"/>
    </location>
</feature>
<dbReference type="Pfam" id="PF17517">
    <property type="entry name" value="IgGFc_binding"/>
    <property type="match status" value="1"/>
</dbReference>
<dbReference type="GO" id="GO:0031012">
    <property type="term" value="C:extracellular matrix"/>
    <property type="evidence" value="ECO:0007669"/>
    <property type="project" value="TreeGrafter"/>
</dbReference>
<feature type="domain" description="VWFD" evidence="4">
    <location>
        <begin position="2057"/>
        <end position="2236"/>
    </location>
</feature>
<dbReference type="Gene3D" id="2.10.25.10">
    <property type="entry name" value="Laminin"/>
    <property type="match status" value="7"/>
</dbReference>
<dbReference type="Pfam" id="PF01826">
    <property type="entry name" value="TIL"/>
    <property type="match status" value="7"/>
</dbReference>
<dbReference type="PANTHER" id="PTHR11339:SF373">
    <property type="entry name" value="VWFD DOMAIN-CONTAINING PROTEIN"/>
    <property type="match status" value="1"/>
</dbReference>
<dbReference type="OrthoDB" id="3438930at2759"/>
<keyword evidence="2" id="KW-1015">Disulfide bond</keyword>
<feature type="domain" description="VWFD" evidence="4">
    <location>
        <begin position="2445"/>
        <end position="2624"/>
    </location>
</feature>
<feature type="domain" description="VWFD" evidence="4">
    <location>
        <begin position="863"/>
        <end position="1043"/>
    </location>
</feature>
<feature type="domain" description="VWFD" evidence="4">
    <location>
        <begin position="1643"/>
        <end position="1823"/>
    </location>
</feature>
<dbReference type="InterPro" id="IPR014853">
    <property type="entry name" value="VWF/SSPO/ZAN-like_Cys-rich_dom"/>
</dbReference>
<evidence type="ECO:0000259" key="4">
    <source>
        <dbReference type="PROSITE" id="PS51233"/>
    </source>
</evidence>
<keyword evidence="1" id="KW-0677">Repeat</keyword>
<dbReference type="InterPro" id="IPR001007">
    <property type="entry name" value="VWF_dom"/>
</dbReference>
<evidence type="ECO:0000256" key="2">
    <source>
        <dbReference type="ARBA" id="ARBA00023157"/>
    </source>
</evidence>
<dbReference type="InterPro" id="IPR050780">
    <property type="entry name" value="Mucin_vWF_Thrombospondin_sf"/>
</dbReference>